<dbReference type="Proteomes" id="UP000887565">
    <property type="component" value="Unplaced"/>
</dbReference>
<keyword evidence="2" id="KW-1133">Transmembrane helix</keyword>
<protein>
    <submittedName>
        <fullName evidence="4">Uncharacterized protein</fullName>
    </submittedName>
</protein>
<organism evidence="3 4">
    <name type="scientific">Romanomermis culicivorax</name>
    <name type="common">Nematode worm</name>
    <dbReference type="NCBI Taxonomy" id="13658"/>
    <lineage>
        <taxon>Eukaryota</taxon>
        <taxon>Metazoa</taxon>
        <taxon>Ecdysozoa</taxon>
        <taxon>Nematoda</taxon>
        <taxon>Enoplea</taxon>
        <taxon>Dorylaimia</taxon>
        <taxon>Mermithida</taxon>
        <taxon>Mermithoidea</taxon>
        <taxon>Mermithidae</taxon>
        <taxon>Romanomermis</taxon>
    </lineage>
</organism>
<feature type="transmembrane region" description="Helical" evidence="2">
    <location>
        <begin position="12"/>
        <end position="33"/>
    </location>
</feature>
<keyword evidence="2" id="KW-0472">Membrane</keyword>
<reference evidence="4" key="1">
    <citation type="submission" date="2022-11" db="UniProtKB">
        <authorList>
            <consortium name="WormBaseParasite"/>
        </authorList>
    </citation>
    <scope>IDENTIFICATION</scope>
</reference>
<feature type="region of interest" description="Disordered" evidence="1">
    <location>
        <begin position="160"/>
        <end position="202"/>
    </location>
</feature>
<keyword evidence="2" id="KW-0812">Transmembrane</keyword>
<name>A0A915I6M3_ROMCU</name>
<evidence type="ECO:0000313" key="3">
    <source>
        <dbReference type="Proteomes" id="UP000887565"/>
    </source>
</evidence>
<sequence length="202" mass="21814">MAASTNVSTAIWGLFFALIVLSGSIVVAAFIVIRVKRHRRRRRGHSPAGKNVKGRRRDVRTNSFLSRSRMSLKPTSVKVDKKHGQKTAASLRVKKLGRTFGGGVDAVGGSSLSINEVEAPSTKISSKIGEVSKAQSSFRKQNPNFSRSFGPMGASLKVSLLENDRRSTKNDSVFGKMGSSKTSQSRTSQSKTSQSKTSKKVG</sequence>
<dbReference type="AlphaFoldDB" id="A0A915I6M3"/>
<dbReference type="WBParaSite" id="nRc.2.0.1.t09515-RA">
    <property type="protein sequence ID" value="nRc.2.0.1.t09515-RA"/>
    <property type="gene ID" value="nRc.2.0.1.g09515"/>
</dbReference>
<accession>A0A915I6M3</accession>
<evidence type="ECO:0000256" key="2">
    <source>
        <dbReference type="SAM" id="Phobius"/>
    </source>
</evidence>
<proteinExistence type="predicted"/>
<evidence type="ECO:0000313" key="4">
    <source>
        <dbReference type="WBParaSite" id="nRc.2.0.1.t09515-RA"/>
    </source>
</evidence>
<feature type="region of interest" description="Disordered" evidence="1">
    <location>
        <begin position="39"/>
        <end position="66"/>
    </location>
</feature>
<feature type="compositionally biased region" description="Low complexity" evidence="1">
    <location>
        <begin position="179"/>
        <end position="196"/>
    </location>
</feature>
<keyword evidence="3" id="KW-1185">Reference proteome</keyword>
<evidence type="ECO:0000256" key="1">
    <source>
        <dbReference type="SAM" id="MobiDB-lite"/>
    </source>
</evidence>